<feature type="compositionally biased region" description="Polar residues" evidence="3">
    <location>
        <begin position="87"/>
        <end position="96"/>
    </location>
</feature>
<dbReference type="PANTHER" id="PTHR14270:SF0">
    <property type="entry name" value="NONSENSE-MEDIATED MRNA DECAY FACTOR SMG9"/>
    <property type="match status" value="1"/>
</dbReference>
<evidence type="ECO:0000313" key="5">
    <source>
        <dbReference type="Proteomes" id="UP000031036"/>
    </source>
</evidence>
<gene>
    <name evidence="4" type="primary">smg9</name>
    <name evidence="4" type="ORF">Tcan_05415</name>
</gene>
<dbReference type="InterPro" id="IPR039177">
    <property type="entry name" value="SMG9"/>
</dbReference>
<dbReference type="InterPro" id="IPR027417">
    <property type="entry name" value="P-loop_NTPase"/>
</dbReference>
<feature type="region of interest" description="Disordered" evidence="3">
    <location>
        <begin position="50"/>
        <end position="133"/>
    </location>
</feature>
<feature type="compositionally biased region" description="Low complexity" evidence="3">
    <location>
        <begin position="97"/>
        <end position="110"/>
    </location>
</feature>
<dbReference type="PANTHER" id="PTHR14270">
    <property type="entry name" value="NONSENSE-MEDIATED MRNA DECAY FACTOR SMG9"/>
    <property type="match status" value="1"/>
</dbReference>
<organism evidence="4 5">
    <name type="scientific">Toxocara canis</name>
    <name type="common">Canine roundworm</name>
    <dbReference type="NCBI Taxonomy" id="6265"/>
    <lineage>
        <taxon>Eukaryota</taxon>
        <taxon>Metazoa</taxon>
        <taxon>Ecdysozoa</taxon>
        <taxon>Nematoda</taxon>
        <taxon>Chromadorea</taxon>
        <taxon>Rhabditida</taxon>
        <taxon>Spirurina</taxon>
        <taxon>Ascaridomorpha</taxon>
        <taxon>Ascaridoidea</taxon>
        <taxon>Toxocaridae</taxon>
        <taxon>Toxocara</taxon>
    </lineage>
</organism>
<comment type="similarity">
    <text evidence="1">Belongs to the SMG9 family.</text>
</comment>
<dbReference type="OrthoDB" id="79514at2759"/>
<sequence length="330" mass="36965">MAEQSRGRLVRAPREYFNAPRYGARRKHDFYEEAEKVTVLSRPVSILTKPKEPVQNTENVRILQPNPTARPTASPSPSSFQTPPSSVLTRPSSTSALSSRGSPLSILSSLRSEKSPQVARGSPLSQVSTQDTTMPHMKAAIRLIGDNMEFTDYVEEYLSDSNTNFTVIGAIGPQGTGKSTLLSMIAGNDHQDMYRHYAFRPASREAVESCRHQSSKISIFVTKSRLILLDCQASFSTAILDEMIRNGRRGIPSKIAADFCESRIENHVEIESIQLISFMMQVCHTILLCWDWFIDIDVIRLVRASEMLRSTPLWSSDNLKFKPNRTVNLG</sequence>
<comment type="caution">
    <text evidence="4">The sequence shown here is derived from an EMBL/GenBank/DDBJ whole genome shotgun (WGS) entry which is preliminary data.</text>
</comment>
<keyword evidence="5" id="KW-1185">Reference proteome</keyword>
<proteinExistence type="inferred from homology"/>
<name>A0A0B2VPV6_TOXCA</name>
<evidence type="ECO:0000256" key="2">
    <source>
        <dbReference type="ARBA" id="ARBA00023161"/>
    </source>
</evidence>
<protein>
    <submittedName>
        <fullName evidence="4">Protein SMG9</fullName>
    </submittedName>
</protein>
<dbReference type="AlphaFoldDB" id="A0A0B2VPV6"/>
<evidence type="ECO:0000313" key="4">
    <source>
        <dbReference type="EMBL" id="KHN83374.1"/>
    </source>
</evidence>
<dbReference type="SUPFAM" id="SSF52540">
    <property type="entry name" value="P-loop containing nucleoside triphosphate hydrolases"/>
    <property type="match status" value="1"/>
</dbReference>
<feature type="compositionally biased region" description="Low complexity" evidence="3">
    <location>
        <begin position="67"/>
        <end position="86"/>
    </location>
</feature>
<dbReference type="GO" id="GO:0000184">
    <property type="term" value="P:nuclear-transcribed mRNA catabolic process, nonsense-mediated decay"/>
    <property type="evidence" value="ECO:0007669"/>
    <property type="project" value="UniProtKB-KW"/>
</dbReference>
<keyword evidence="2" id="KW-0866">Nonsense-mediated mRNA decay</keyword>
<feature type="compositionally biased region" description="Polar residues" evidence="3">
    <location>
        <begin position="123"/>
        <end position="133"/>
    </location>
</feature>
<dbReference type="EMBL" id="JPKZ01001201">
    <property type="protein sequence ID" value="KHN83374.1"/>
    <property type="molecule type" value="Genomic_DNA"/>
</dbReference>
<reference evidence="4 5" key="1">
    <citation type="submission" date="2014-11" db="EMBL/GenBank/DDBJ databases">
        <title>Genetic blueprint of the zoonotic pathogen Toxocara canis.</title>
        <authorList>
            <person name="Zhu X.-Q."/>
            <person name="Korhonen P.K."/>
            <person name="Cai H."/>
            <person name="Young N.D."/>
            <person name="Nejsum P."/>
            <person name="von Samson-Himmelstjerna G."/>
            <person name="Boag P.R."/>
            <person name="Tan P."/>
            <person name="Li Q."/>
            <person name="Min J."/>
            <person name="Yang Y."/>
            <person name="Wang X."/>
            <person name="Fang X."/>
            <person name="Hall R.S."/>
            <person name="Hofmann A."/>
            <person name="Sternberg P.W."/>
            <person name="Jex A.R."/>
            <person name="Gasser R.B."/>
        </authorList>
    </citation>
    <scope>NUCLEOTIDE SEQUENCE [LARGE SCALE GENOMIC DNA]</scope>
    <source>
        <strain evidence="4">PN_DK_2014</strain>
    </source>
</reference>
<dbReference type="STRING" id="6265.A0A0B2VPV6"/>
<dbReference type="Gene3D" id="3.40.50.300">
    <property type="entry name" value="P-loop containing nucleotide triphosphate hydrolases"/>
    <property type="match status" value="1"/>
</dbReference>
<evidence type="ECO:0000256" key="3">
    <source>
        <dbReference type="SAM" id="MobiDB-lite"/>
    </source>
</evidence>
<accession>A0A0B2VPV6</accession>
<evidence type="ECO:0000256" key="1">
    <source>
        <dbReference type="ARBA" id="ARBA00007712"/>
    </source>
</evidence>
<dbReference type="Proteomes" id="UP000031036">
    <property type="component" value="Unassembled WGS sequence"/>
</dbReference>